<sequence>MKKFLSIIMTVFILATLSGCKKQAKVANQDQTKQTQEDKSKDSTSENSKLPGKINGIDVDKMLKDTFPNDPDYAYKEKATKDFITKGEDIKKMLGDKYKQTGDDEKNFNKQGKKAQLEYNFYPKNYKDNLNEYSFSLYFNDEKKYKKIDSRNELNESISQENVKLDDTTKNILKKFSNNIPYEEVEKKMNQCMALAKEKKNDFIDDLKVDDKSTITFMKYYDEKTQTVKITLHFQTEEYGYR</sequence>
<keyword evidence="4" id="KW-1185">Reference proteome</keyword>
<feature type="coiled-coil region" evidence="1">
    <location>
        <begin position="151"/>
        <end position="202"/>
    </location>
</feature>
<reference evidence="3 4" key="1">
    <citation type="submission" date="2020-06" db="EMBL/GenBank/DDBJ databases">
        <title>Complete Genome Sequence of Clostridium muelleri sp. nov. P21T, an Acid-Alcohol Producing Acetogen Isolated from Old Hay.</title>
        <authorList>
            <person name="Duncan K.E."/>
            <person name="Tanner R.S."/>
        </authorList>
    </citation>
    <scope>NUCLEOTIDE SEQUENCE [LARGE SCALE GENOMIC DNA]</scope>
    <source>
        <strain evidence="3 4">P21</strain>
    </source>
</reference>
<dbReference type="RefSeq" id="WP_169298927.1">
    <property type="nucleotide sequence ID" value="NZ_JABBNI010000036.1"/>
</dbReference>
<dbReference type="AlphaFoldDB" id="A0A7Y0EJ47"/>
<comment type="caution">
    <text evidence="3">The sequence shown here is derived from an EMBL/GenBank/DDBJ whole genome shotgun (WGS) entry which is preliminary data.</text>
</comment>
<gene>
    <name evidence="3" type="ORF">HBE96_17105</name>
</gene>
<proteinExistence type="predicted"/>
<accession>A0A7Y0EJ47</accession>
<keyword evidence="1" id="KW-0175">Coiled coil</keyword>
<protein>
    <recommendedName>
        <fullName evidence="5">Lipoprotein</fullName>
    </recommendedName>
</protein>
<evidence type="ECO:0000256" key="1">
    <source>
        <dbReference type="SAM" id="Coils"/>
    </source>
</evidence>
<evidence type="ECO:0008006" key="5">
    <source>
        <dbReference type="Google" id="ProtNLM"/>
    </source>
</evidence>
<dbReference type="PROSITE" id="PS51257">
    <property type="entry name" value="PROKAR_LIPOPROTEIN"/>
    <property type="match status" value="1"/>
</dbReference>
<evidence type="ECO:0000256" key="2">
    <source>
        <dbReference type="SAM" id="MobiDB-lite"/>
    </source>
</evidence>
<name>A0A7Y0EJ47_9CLOT</name>
<feature type="compositionally biased region" description="Basic and acidic residues" evidence="2">
    <location>
        <begin position="35"/>
        <end position="44"/>
    </location>
</feature>
<evidence type="ECO:0000313" key="3">
    <source>
        <dbReference type="EMBL" id="NMM64342.1"/>
    </source>
</evidence>
<dbReference type="EMBL" id="JABBNI010000036">
    <property type="protein sequence ID" value="NMM64342.1"/>
    <property type="molecule type" value="Genomic_DNA"/>
</dbReference>
<feature type="region of interest" description="Disordered" evidence="2">
    <location>
        <begin position="27"/>
        <end position="55"/>
    </location>
</feature>
<organism evidence="3 4">
    <name type="scientific">Clostridium muellerianum</name>
    <dbReference type="NCBI Taxonomy" id="2716538"/>
    <lineage>
        <taxon>Bacteria</taxon>
        <taxon>Bacillati</taxon>
        <taxon>Bacillota</taxon>
        <taxon>Clostridia</taxon>
        <taxon>Eubacteriales</taxon>
        <taxon>Clostridiaceae</taxon>
        <taxon>Clostridium</taxon>
    </lineage>
</organism>
<dbReference type="Proteomes" id="UP000537131">
    <property type="component" value="Unassembled WGS sequence"/>
</dbReference>
<evidence type="ECO:0000313" key="4">
    <source>
        <dbReference type="Proteomes" id="UP000537131"/>
    </source>
</evidence>